<dbReference type="AlphaFoldDB" id="A0A845AKR9"/>
<dbReference type="OrthoDB" id="7355300at2"/>
<dbReference type="InterPro" id="IPR003713">
    <property type="entry name" value="FliS"/>
</dbReference>
<evidence type="ECO:0000313" key="1">
    <source>
        <dbReference type="EMBL" id="MXP27638.1"/>
    </source>
</evidence>
<dbReference type="Proteomes" id="UP000439780">
    <property type="component" value="Unassembled WGS sequence"/>
</dbReference>
<reference evidence="1 2" key="1">
    <citation type="submission" date="2019-12" db="EMBL/GenBank/DDBJ databases">
        <title>Genomic-based taxomic classification of the family Erythrobacteraceae.</title>
        <authorList>
            <person name="Xu L."/>
        </authorList>
    </citation>
    <scope>NUCLEOTIDE SEQUENCE [LARGE SCALE GENOMIC DNA]</scope>
    <source>
        <strain evidence="1 2">KEMB 9005-328</strain>
    </source>
</reference>
<keyword evidence="1" id="KW-0969">Cilium</keyword>
<organism evidence="1 2">
    <name type="scientific">Qipengyuania algicida</name>
    <dbReference type="NCBI Taxonomy" id="1836209"/>
    <lineage>
        <taxon>Bacteria</taxon>
        <taxon>Pseudomonadati</taxon>
        <taxon>Pseudomonadota</taxon>
        <taxon>Alphaproteobacteria</taxon>
        <taxon>Sphingomonadales</taxon>
        <taxon>Erythrobacteraceae</taxon>
        <taxon>Qipengyuania</taxon>
    </lineage>
</organism>
<keyword evidence="1" id="KW-0966">Cell projection</keyword>
<comment type="caution">
    <text evidence="1">The sequence shown here is derived from an EMBL/GenBank/DDBJ whole genome shotgun (WGS) entry which is preliminary data.</text>
</comment>
<dbReference type="EMBL" id="WTYA01000001">
    <property type="protein sequence ID" value="MXP27638.1"/>
    <property type="molecule type" value="Genomic_DNA"/>
</dbReference>
<gene>
    <name evidence="1" type="ORF">GRI58_02230</name>
</gene>
<dbReference type="SUPFAM" id="SSF101116">
    <property type="entry name" value="Flagellar export chaperone FliS"/>
    <property type="match status" value="1"/>
</dbReference>
<dbReference type="Gene3D" id="1.20.120.340">
    <property type="entry name" value="Flagellar protein FliS"/>
    <property type="match status" value="1"/>
</dbReference>
<sequence length="123" mass="13175">MALHRDAASAYRNSAFDARVRGSSSAELVLLCIDQLIDGLGNALRANELGDNGRRADGITRSLSALTALDMGVDRSAPLGPALAQLYTAARKEVLACVTDFVPDRLGRVRDDFVDLARAFRQG</sequence>
<protein>
    <submittedName>
        <fullName evidence="1">Flagellin</fullName>
    </submittedName>
</protein>
<keyword evidence="2" id="KW-1185">Reference proteome</keyword>
<dbReference type="Pfam" id="PF02561">
    <property type="entry name" value="FliS"/>
    <property type="match status" value="1"/>
</dbReference>
<dbReference type="GO" id="GO:0044780">
    <property type="term" value="P:bacterial-type flagellum assembly"/>
    <property type="evidence" value="ECO:0007669"/>
    <property type="project" value="InterPro"/>
</dbReference>
<accession>A0A845AKR9</accession>
<evidence type="ECO:0000313" key="2">
    <source>
        <dbReference type="Proteomes" id="UP000439780"/>
    </source>
</evidence>
<dbReference type="InterPro" id="IPR036584">
    <property type="entry name" value="FliS_sf"/>
</dbReference>
<name>A0A845AKR9_9SPHN</name>
<keyword evidence="1" id="KW-0282">Flagellum</keyword>
<proteinExistence type="predicted"/>